<dbReference type="EMBL" id="JX024740">
    <property type="protein sequence ID" value="AFO55204.1"/>
    <property type="molecule type" value="mRNA"/>
</dbReference>
<dbReference type="FunFam" id="2.40.180.10:FF:000003">
    <property type="entry name" value="Catalase"/>
    <property type="match status" value="1"/>
</dbReference>
<dbReference type="PRINTS" id="PR00067">
    <property type="entry name" value="CATALASE"/>
</dbReference>
<organism evidence="15">
    <name type="scientific">Moniliophthora perniciosa</name>
    <name type="common">Witches'-broom disease fungus</name>
    <name type="synonym">Marasmius perniciosus</name>
    <dbReference type="NCBI Taxonomy" id="153609"/>
    <lineage>
        <taxon>Eukaryota</taxon>
        <taxon>Fungi</taxon>
        <taxon>Dikarya</taxon>
        <taxon>Basidiomycota</taxon>
        <taxon>Agaricomycotina</taxon>
        <taxon>Agaricomycetes</taxon>
        <taxon>Agaricomycetidae</taxon>
        <taxon>Agaricales</taxon>
        <taxon>Marasmiineae</taxon>
        <taxon>Marasmiaceae</taxon>
        <taxon>Moniliophthora</taxon>
    </lineage>
</organism>
<dbReference type="EC" id="1.11.1.6" evidence="3 10"/>
<dbReference type="InterPro" id="IPR018028">
    <property type="entry name" value="Catalase"/>
</dbReference>
<dbReference type="InterPro" id="IPR024712">
    <property type="entry name" value="Catalase_clade2"/>
</dbReference>
<dbReference type="FunFam" id="1.20.1370.20:FF:000001">
    <property type="entry name" value="Catalase HPII"/>
    <property type="match status" value="1"/>
</dbReference>
<evidence type="ECO:0000259" key="14">
    <source>
        <dbReference type="SMART" id="SM01060"/>
    </source>
</evidence>
<evidence type="ECO:0000256" key="5">
    <source>
        <dbReference type="ARBA" id="ARBA00022617"/>
    </source>
</evidence>
<dbReference type="GO" id="GO:0005829">
    <property type="term" value="C:cytosol"/>
    <property type="evidence" value="ECO:0007669"/>
    <property type="project" value="TreeGrafter"/>
</dbReference>
<keyword evidence="9 10" id="KW-0376">Hydrogen peroxide</keyword>
<dbReference type="Pfam" id="PF00199">
    <property type="entry name" value="Catalase"/>
    <property type="match status" value="1"/>
</dbReference>
<dbReference type="GO" id="GO:0046872">
    <property type="term" value="F:metal ion binding"/>
    <property type="evidence" value="ECO:0007669"/>
    <property type="project" value="UniProtKB-KW"/>
</dbReference>
<proteinExistence type="evidence at transcript level"/>
<name>I7CCQ3_MONPR</name>
<dbReference type="Gene3D" id="1.20.1370.20">
    <property type="match status" value="1"/>
</dbReference>
<evidence type="ECO:0000256" key="12">
    <source>
        <dbReference type="PIRSR" id="PIRSR038927-2"/>
    </source>
</evidence>
<evidence type="ECO:0000256" key="13">
    <source>
        <dbReference type="SAM" id="SignalP"/>
    </source>
</evidence>
<evidence type="ECO:0000256" key="6">
    <source>
        <dbReference type="ARBA" id="ARBA00022723"/>
    </source>
</evidence>
<dbReference type="InterPro" id="IPR011614">
    <property type="entry name" value="Catalase_core"/>
</dbReference>
<dbReference type="GO" id="GO:0004096">
    <property type="term" value="F:catalase activity"/>
    <property type="evidence" value="ECO:0007669"/>
    <property type="project" value="UniProtKB-UniRule"/>
</dbReference>
<dbReference type="Pfam" id="PF18011">
    <property type="entry name" value="Catalase_C"/>
    <property type="match status" value="1"/>
</dbReference>
<comment type="catalytic activity">
    <reaction evidence="10">
        <text>2 H2O2 = O2 + 2 H2O</text>
        <dbReference type="Rhea" id="RHEA:20309"/>
        <dbReference type="ChEBI" id="CHEBI:15377"/>
        <dbReference type="ChEBI" id="CHEBI:15379"/>
        <dbReference type="ChEBI" id="CHEBI:16240"/>
        <dbReference type="EC" id="1.11.1.6"/>
    </reaction>
</comment>
<evidence type="ECO:0000256" key="2">
    <source>
        <dbReference type="ARBA" id="ARBA00005329"/>
    </source>
</evidence>
<evidence type="ECO:0000256" key="10">
    <source>
        <dbReference type="PIRNR" id="PIRNR038927"/>
    </source>
</evidence>
<sequence length="720" mass="79580">MRRLQLLVVNLTLIGLALCQSAENQSSLPGDDGFLKQFVVDDSNSFTTTDFGTPVDDTHSLKAGQTGPTLLEDFTLRTKITRFDHENIPERVVHARGAGAHGYFESYGDWSNLTAAAFLNKPGKQTPIVVRFSTVAGSRGSADTVRDVHGFALRFYTEQGNYDIVGNNIPVFFIQDAMQFPDLIHSVKGRPDNEIPQAATAHDSAYDFFSQNPSTLHTLFWAMSGHGIPRSFRHMDGFGVHTFRFVTRQGESKLIKFHFKTRQGLASMVWPEALTINGQNPDFHRQDLFNAIEAGHFPEWELSVQIMDEEDVLKYGVDLRDPTKIVPETLVPLTPIGRFVLNRNMMNFFAETEQLMFSPGHVVPGIDFSDDTLLQGRLLSYVDTQLNRNMGSPNFEQIPINRPHVPVHNNHRGGAGQQFIHSNIYPYTPNTLNNGSPQPANQTVGNGFFTAPARRITDARYVRELSPTFSDHWSQPRLFWNSILPDEQQMIVNAFRFELARIQSAHVKSNFIAQLNRIDNGLARRVASAVNVQAPEPDSQYYHQNTTHGLSVFNTTLKTIASLNVGILATNFNGSTTSIEQAGSIAQALQGKGVNGVVIAETLGAGVNATYIGADAALFDGIIVCDHTANLFDANHTMFTPLYPPQRPMLIVQAAFTYGKPIGAIGGGKQALDHALSGKSGNETKGVYAVDDVGKLVEAFEGGLRVFRFLDRFPMDQSHS</sequence>
<dbReference type="GO" id="GO:0020037">
    <property type="term" value="F:heme binding"/>
    <property type="evidence" value="ECO:0007669"/>
    <property type="project" value="UniProtKB-UniRule"/>
</dbReference>
<dbReference type="SMART" id="SM01060">
    <property type="entry name" value="Catalase"/>
    <property type="match status" value="1"/>
</dbReference>
<dbReference type="Gene3D" id="3.40.50.880">
    <property type="match status" value="1"/>
</dbReference>
<dbReference type="PIRSF" id="PIRSF038927">
    <property type="entry name" value="Catalase_clade2"/>
    <property type="match status" value="1"/>
</dbReference>
<dbReference type="Gene3D" id="2.40.180.10">
    <property type="entry name" value="Catalase core domain"/>
    <property type="match status" value="1"/>
</dbReference>
<comment type="cofactor">
    <cofactor evidence="1 10 12">
        <name>heme</name>
        <dbReference type="ChEBI" id="CHEBI:30413"/>
    </cofactor>
</comment>
<feature type="active site" evidence="11">
    <location>
        <position position="167"/>
    </location>
</feature>
<reference evidence="15" key="2">
    <citation type="submission" date="2012-05" db="EMBL/GenBank/DDBJ databases">
        <authorList>
            <person name="Peng K.-J."/>
            <person name="Lee S.-H."/>
            <person name="Hour A.-L."/>
            <person name="Pan C.-Y."/>
            <person name="Chen J.-Y."/>
        </authorList>
    </citation>
    <scope>NUCLEOTIDE SEQUENCE</scope>
</reference>
<keyword evidence="13" id="KW-0732">Signal</keyword>
<dbReference type="GO" id="GO:0006979">
    <property type="term" value="P:response to oxidative stress"/>
    <property type="evidence" value="ECO:0007669"/>
    <property type="project" value="InterPro"/>
</dbReference>
<evidence type="ECO:0000256" key="11">
    <source>
        <dbReference type="PIRSR" id="PIRSR038927-1"/>
    </source>
</evidence>
<comment type="similarity">
    <text evidence="2 10">Belongs to the catalase family.</text>
</comment>
<evidence type="ECO:0000256" key="4">
    <source>
        <dbReference type="ARBA" id="ARBA00022559"/>
    </source>
</evidence>
<feature type="chain" id="PRO_5003708268" description="Catalase" evidence="13">
    <location>
        <begin position="20"/>
        <end position="720"/>
    </location>
</feature>
<evidence type="ECO:0000256" key="8">
    <source>
        <dbReference type="ARBA" id="ARBA00023004"/>
    </source>
</evidence>
<dbReference type="Pfam" id="PF06628">
    <property type="entry name" value="Catalase-rel"/>
    <property type="match status" value="1"/>
</dbReference>
<evidence type="ECO:0000256" key="9">
    <source>
        <dbReference type="ARBA" id="ARBA00023324"/>
    </source>
</evidence>
<evidence type="ECO:0000313" key="15">
    <source>
        <dbReference type="EMBL" id="AFO55204.1"/>
    </source>
</evidence>
<keyword evidence="4 10" id="KW-0575">Peroxidase</keyword>
<dbReference type="GO" id="GO:0042744">
    <property type="term" value="P:hydrogen peroxide catabolic process"/>
    <property type="evidence" value="ECO:0007669"/>
    <property type="project" value="UniProtKB-UniRule"/>
</dbReference>
<dbReference type="PROSITE" id="PS00438">
    <property type="entry name" value="CATALASE_2"/>
    <property type="match status" value="1"/>
</dbReference>
<feature type="binding site" description="axial binding residue" evidence="12">
    <location>
        <position position="381"/>
    </location>
    <ligand>
        <name>heme</name>
        <dbReference type="ChEBI" id="CHEBI:30413"/>
    </ligand>
    <ligandPart>
        <name>Fe</name>
        <dbReference type="ChEBI" id="CHEBI:18248"/>
    </ligandPart>
</feature>
<keyword evidence="7 10" id="KW-0560">Oxidoreductase</keyword>
<evidence type="ECO:0000256" key="3">
    <source>
        <dbReference type="ARBA" id="ARBA00012314"/>
    </source>
</evidence>
<dbReference type="CDD" id="cd03132">
    <property type="entry name" value="GATase1_catalase"/>
    <property type="match status" value="1"/>
</dbReference>
<dbReference type="InterPro" id="IPR010582">
    <property type="entry name" value="Catalase_immune_responsive"/>
</dbReference>
<keyword evidence="8 10" id="KW-0408">Iron</keyword>
<accession>I7CCQ3</accession>
<evidence type="ECO:0000256" key="1">
    <source>
        <dbReference type="ARBA" id="ARBA00001971"/>
    </source>
</evidence>
<keyword evidence="6 10" id="KW-0479">Metal-binding</keyword>
<dbReference type="SUPFAM" id="SSF56634">
    <property type="entry name" value="Heme-dependent catalase-like"/>
    <property type="match status" value="1"/>
</dbReference>
<feature type="signal peptide" evidence="13">
    <location>
        <begin position="1"/>
        <end position="19"/>
    </location>
</feature>
<dbReference type="PANTHER" id="PTHR42821">
    <property type="entry name" value="CATALASE"/>
    <property type="match status" value="1"/>
</dbReference>
<dbReference type="InterPro" id="IPR029062">
    <property type="entry name" value="Class_I_gatase-like"/>
</dbReference>
<dbReference type="InterPro" id="IPR024708">
    <property type="entry name" value="Catalase_AS"/>
</dbReference>
<comment type="function">
    <text evidence="10">Occurs in almost all aerobically respiring organisms and serves to protect cells from the toxic effects of hydrogen peroxide.</text>
</comment>
<feature type="active site" evidence="11">
    <location>
        <position position="94"/>
    </location>
</feature>
<protein>
    <recommendedName>
        <fullName evidence="3 10">Catalase</fullName>
        <ecNumber evidence="3 10">1.11.1.6</ecNumber>
    </recommendedName>
</protein>
<dbReference type="PROSITE" id="PS51402">
    <property type="entry name" value="CATALASE_3"/>
    <property type="match status" value="1"/>
</dbReference>
<dbReference type="PANTHER" id="PTHR42821:SF3">
    <property type="entry name" value="CATALASE B"/>
    <property type="match status" value="1"/>
</dbReference>
<dbReference type="InterPro" id="IPR041399">
    <property type="entry name" value="Catalase_large_C"/>
</dbReference>
<dbReference type="InterPro" id="IPR043156">
    <property type="entry name" value="Catalase_clade2_helical"/>
</dbReference>
<evidence type="ECO:0000256" key="7">
    <source>
        <dbReference type="ARBA" id="ARBA00023002"/>
    </source>
</evidence>
<dbReference type="AlphaFoldDB" id="I7CCQ3"/>
<keyword evidence="5 10" id="KW-0349">Heme</keyword>
<reference evidence="15" key="1">
    <citation type="journal article" date="2012" name="Fungal Genet. Biol.">
        <title>A potential role for an extracellular methanol oxidase secreted by Moniliophthora perniciosa in Witches' broom disease in cacao.</title>
        <authorList>
            <person name="de Oliveira B.V."/>
            <person name="Teixeira G.S."/>
            <person name="Reis O."/>
            <person name="Barau J.G."/>
            <person name="Teixeira P.J."/>
            <person name="do Rio M.C."/>
            <person name="Domingues R.R."/>
            <person name="Meinhardt L.W."/>
            <person name="Paes Leme A.F."/>
            <person name="Rincones J."/>
            <person name="Pereira G.A."/>
        </authorList>
    </citation>
    <scope>NUCLEOTIDE SEQUENCE</scope>
</reference>
<dbReference type="InterPro" id="IPR020835">
    <property type="entry name" value="Catalase_sf"/>
</dbReference>
<feature type="domain" description="Catalase core" evidence="14">
    <location>
        <begin position="48"/>
        <end position="436"/>
    </location>
</feature>